<dbReference type="EMBL" id="CAJMWT010005292">
    <property type="protein sequence ID" value="CAE6504180.1"/>
    <property type="molecule type" value="Genomic_DNA"/>
</dbReference>
<feature type="compositionally biased region" description="Acidic residues" evidence="3">
    <location>
        <begin position="212"/>
        <end position="225"/>
    </location>
</feature>
<dbReference type="PROSITE" id="PS00463">
    <property type="entry name" value="ZN2_CY6_FUNGAL_1"/>
    <property type="match status" value="1"/>
</dbReference>
<feature type="domain" description="Zn(2)-C6 fungal-type" evidence="4">
    <location>
        <begin position="10"/>
        <end position="39"/>
    </location>
</feature>
<gene>
    <name evidence="5" type="ORF">RDB_LOCUS143564</name>
</gene>
<keyword evidence="2" id="KW-0539">Nucleus</keyword>
<accession>A0A8H3CX33</accession>
<evidence type="ECO:0000313" key="5">
    <source>
        <dbReference type="EMBL" id="CAE6504180.1"/>
    </source>
</evidence>
<dbReference type="SMART" id="SM00066">
    <property type="entry name" value="GAL4"/>
    <property type="match status" value="1"/>
</dbReference>
<dbReference type="InterPro" id="IPR021858">
    <property type="entry name" value="Fun_TF"/>
</dbReference>
<dbReference type="AlphaFoldDB" id="A0A8H3CX33"/>
<feature type="compositionally biased region" description="Low complexity" evidence="3">
    <location>
        <begin position="70"/>
        <end position="80"/>
    </location>
</feature>
<reference evidence="5" key="1">
    <citation type="submission" date="2021-01" db="EMBL/GenBank/DDBJ databases">
        <authorList>
            <person name="Kaushik A."/>
        </authorList>
    </citation>
    <scope>NUCLEOTIDE SEQUENCE</scope>
    <source>
        <strain evidence="5">AG2-2IIIB</strain>
    </source>
</reference>
<comment type="subcellular location">
    <subcellularLocation>
        <location evidence="1">Nucleus</location>
    </subcellularLocation>
</comment>
<evidence type="ECO:0000256" key="2">
    <source>
        <dbReference type="ARBA" id="ARBA00023242"/>
    </source>
</evidence>
<comment type="caution">
    <text evidence="5">The sequence shown here is derived from an EMBL/GenBank/DDBJ whole genome shotgun (WGS) entry which is preliminary data.</text>
</comment>
<dbReference type="GO" id="GO:0008270">
    <property type="term" value="F:zinc ion binding"/>
    <property type="evidence" value="ECO:0007669"/>
    <property type="project" value="InterPro"/>
</dbReference>
<evidence type="ECO:0000256" key="1">
    <source>
        <dbReference type="ARBA" id="ARBA00004123"/>
    </source>
</evidence>
<feature type="compositionally biased region" description="Polar residues" evidence="3">
    <location>
        <begin position="187"/>
        <end position="207"/>
    </location>
</feature>
<protein>
    <recommendedName>
        <fullName evidence="4">Zn(2)-C6 fungal-type domain-containing protein</fullName>
    </recommendedName>
</protein>
<dbReference type="SUPFAM" id="SSF57701">
    <property type="entry name" value="Zn2/Cys6 DNA-binding domain"/>
    <property type="match status" value="1"/>
</dbReference>
<dbReference type="Gene3D" id="4.10.240.10">
    <property type="entry name" value="Zn(2)-C6 fungal-type DNA-binding domain"/>
    <property type="match status" value="1"/>
</dbReference>
<sequence>MSTLPRSSTGCLTCKCRRKKCDETKPKCLRCQKSGLECSGYTYIQGKNKKVTKPRTLPAPRESKVRVQDTDSGTPSSSTDYPALGATHKATESVELSGDLFDFALIPVSFNPLESLGGLESIPTSTHESTLSEFDFMPSGTIIQNGALRTSSAVLTSPIGSSVTAMTPGQASLLSALFSLSDNPPIHQSNSPPFADHNTASFSNGPTWLSPDPEEEALSAEEEDPEGVSQIICQPLALDKNAESNALPFILQGFAAWVVRMAHEPLKMAALSRKFVIRQFEDGQESRYILGLLTNIGAQLGRGGLIDETHLSMVSALQTQVRRRLTNVKIIGDDGIGRRELIKALEAALETVIIHFFISPARDWLTLRYESAPLFRRLCPEPPGLPINLPSLLQHSDYCLRRYVHLDILASTMMDIPMLFRYDCTQNAHFLHEPVEDVQTESGAQWFHGTPERIVAIFAKINAMREDGWIPTPEVISLFEHGIQEFQPTRNNSPDSFLSVTRLVVQECWRQVAYMYLYMGLCGDSSDTPRVKRALKQFMKLLEGTKPGRMPDEFLIMNMMLIAPAAQREREREIIRKRIRGLEGRSRGIKDNMTMVEDYWARADAERRAIMWSDIAWARKRVVGI</sequence>
<dbReference type="CDD" id="cd00067">
    <property type="entry name" value="GAL4"/>
    <property type="match status" value="1"/>
</dbReference>
<dbReference type="Proteomes" id="UP000663843">
    <property type="component" value="Unassembled WGS sequence"/>
</dbReference>
<name>A0A8H3CX33_9AGAM</name>
<feature type="region of interest" description="Disordered" evidence="3">
    <location>
        <begin position="187"/>
        <end position="225"/>
    </location>
</feature>
<dbReference type="Pfam" id="PF00172">
    <property type="entry name" value="Zn_clus"/>
    <property type="match status" value="1"/>
</dbReference>
<evidence type="ECO:0000313" key="6">
    <source>
        <dbReference type="Proteomes" id="UP000663843"/>
    </source>
</evidence>
<dbReference type="GO" id="GO:0005634">
    <property type="term" value="C:nucleus"/>
    <property type="evidence" value="ECO:0007669"/>
    <property type="project" value="UniProtKB-SubCell"/>
</dbReference>
<dbReference type="InterPro" id="IPR001138">
    <property type="entry name" value="Zn2Cys6_DnaBD"/>
</dbReference>
<evidence type="ECO:0000256" key="3">
    <source>
        <dbReference type="SAM" id="MobiDB-lite"/>
    </source>
</evidence>
<dbReference type="PANTHER" id="PTHR37534">
    <property type="entry name" value="TRANSCRIPTIONAL ACTIVATOR PROTEIN UGA3"/>
    <property type="match status" value="1"/>
</dbReference>
<feature type="region of interest" description="Disordered" evidence="3">
    <location>
        <begin position="49"/>
        <end position="83"/>
    </location>
</feature>
<dbReference type="InterPro" id="IPR036864">
    <property type="entry name" value="Zn2-C6_fun-type_DNA-bd_sf"/>
</dbReference>
<dbReference type="GO" id="GO:0045944">
    <property type="term" value="P:positive regulation of transcription by RNA polymerase II"/>
    <property type="evidence" value="ECO:0007669"/>
    <property type="project" value="TreeGrafter"/>
</dbReference>
<proteinExistence type="predicted"/>
<dbReference type="GO" id="GO:0000976">
    <property type="term" value="F:transcription cis-regulatory region binding"/>
    <property type="evidence" value="ECO:0007669"/>
    <property type="project" value="TreeGrafter"/>
</dbReference>
<dbReference type="PANTHER" id="PTHR37534:SF15">
    <property type="entry name" value="ZN(II)2CYS6 TRANSCRIPTION FACTOR (EUROFUNG)"/>
    <property type="match status" value="1"/>
</dbReference>
<dbReference type="PROSITE" id="PS50048">
    <property type="entry name" value="ZN2_CY6_FUNGAL_2"/>
    <property type="match status" value="1"/>
</dbReference>
<dbReference type="Pfam" id="PF11951">
    <property type="entry name" value="Fungal_trans_2"/>
    <property type="match status" value="1"/>
</dbReference>
<dbReference type="GO" id="GO:0000981">
    <property type="term" value="F:DNA-binding transcription factor activity, RNA polymerase II-specific"/>
    <property type="evidence" value="ECO:0007669"/>
    <property type="project" value="InterPro"/>
</dbReference>
<evidence type="ECO:0000259" key="4">
    <source>
        <dbReference type="PROSITE" id="PS50048"/>
    </source>
</evidence>
<organism evidence="5 6">
    <name type="scientific">Rhizoctonia solani</name>
    <dbReference type="NCBI Taxonomy" id="456999"/>
    <lineage>
        <taxon>Eukaryota</taxon>
        <taxon>Fungi</taxon>
        <taxon>Dikarya</taxon>
        <taxon>Basidiomycota</taxon>
        <taxon>Agaricomycotina</taxon>
        <taxon>Agaricomycetes</taxon>
        <taxon>Cantharellales</taxon>
        <taxon>Ceratobasidiaceae</taxon>
        <taxon>Rhizoctonia</taxon>
    </lineage>
</organism>